<organism evidence="2 3">
    <name type="scientific">Tetraparma gracilis</name>
    <dbReference type="NCBI Taxonomy" id="2962635"/>
    <lineage>
        <taxon>Eukaryota</taxon>
        <taxon>Sar</taxon>
        <taxon>Stramenopiles</taxon>
        <taxon>Ochrophyta</taxon>
        <taxon>Bolidophyceae</taxon>
        <taxon>Parmales</taxon>
        <taxon>Triparmaceae</taxon>
        <taxon>Tetraparma</taxon>
    </lineage>
</organism>
<name>A0ABQ6MVT9_9STRA</name>
<evidence type="ECO:0000313" key="3">
    <source>
        <dbReference type="Proteomes" id="UP001165060"/>
    </source>
</evidence>
<protein>
    <submittedName>
        <fullName evidence="2">Uncharacterized protein</fullName>
    </submittedName>
</protein>
<evidence type="ECO:0000313" key="2">
    <source>
        <dbReference type="EMBL" id="GMI33543.1"/>
    </source>
</evidence>
<keyword evidence="3" id="KW-1185">Reference proteome</keyword>
<feature type="region of interest" description="Disordered" evidence="1">
    <location>
        <begin position="1"/>
        <end position="22"/>
    </location>
</feature>
<evidence type="ECO:0000256" key="1">
    <source>
        <dbReference type="SAM" id="MobiDB-lite"/>
    </source>
</evidence>
<feature type="compositionally biased region" description="Pro residues" evidence="1">
    <location>
        <begin position="114"/>
        <end position="133"/>
    </location>
</feature>
<feature type="region of interest" description="Disordered" evidence="1">
    <location>
        <begin position="111"/>
        <end position="151"/>
    </location>
</feature>
<accession>A0ABQ6MVT9</accession>
<proteinExistence type="predicted"/>
<comment type="caution">
    <text evidence="2">The sequence shown here is derived from an EMBL/GenBank/DDBJ whole genome shotgun (WGS) entry which is preliminary data.</text>
</comment>
<gene>
    <name evidence="2" type="ORF">TeGR_g12124</name>
</gene>
<sequence length="247" mass="26583">MPCFDRAPSAAPPSTSSQRTKPAPFCAHCKEPFPRSSLRFTSSSSSAPVFFHPPCVPVRVAKELLASDFMVSMSQVDNAYCGRGPHSLFEDISAEGEREIRRAFRKVLADAGVPIPPPPAPQRPAKKPAPAPTPKRAHKRSRAPSPFATPLPFFPDPSAALILSSSSRDGVYSPEQLPADLDLDFGVSAPAPAQQQEAVSLARVLEAQGGMLAYFERNPGAEPPEDMLATMLRAQEVAMEARATFTF</sequence>
<reference evidence="2 3" key="1">
    <citation type="journal article" date="2023" name="Commun. Biol.">
        <title>Genome analysis of Parmales, the sister group of diatoms, reveals the evolutionary specialization of diatoms from phago-mixotrophs to photoautotrophs.</title>
        <authorList>
            <person name="Ban H."/>
            <person name="Sato S."/>
            <person name="Yoshikawa S."/>
            <person name="Yamada K."/>
            <person name="Nakamura Y."/>
            <person name="Ichinomiya M."/>
            <person name="Sato N."/>
            <person name="Blanc-Mathieu R."/>
            <person name="Endo H."/>
            <person name="Kuwata A."/>
            <person name="Ogata H."/>
        </authorList>
    </citation>
    <scope>NUCLEOTIDE SEQUENCE [LARGE SCALE GENOMIC DNA]</scope>
</reference>
<feature type="compositionally biased region" description="Low complexity" evidence="1">
    <location>
        <begin position="7"/>
        <end position="17"/>
    </location>
</feature>
<dbReference type="EMBL" id="BRYB01000591">
    <property type="protein sequence ID" value="GMI33543.1"/>
    <property type="molecule type" value="Genomic_DNA"/>
</dbReference>
<dbReference type="Proteomes" id="UP001165060">
    <property type="component" value="Unassembled WGS sequence"/>
</dbReference>